<comment type="subcellular location">
    <subcellularLocation>
        <location evidence="1">Membrane</location>
        <topology evidence="1">Multi-pass membrane protein</topology>
    </subcellularLocation>
</comment>
<proteinExistence type="predicted"/>
<evidence type="ECO:0000256" key="6">
    <source>
        <dbReference type="SAM" id="Phobius"/>
    </source>
</evidence>
<evidence type="ECO:0000256" key="1">
    <source>
        <dbReference type="ARBA" id="ARBA00004141"/>
    </source>
</evidence>
<feature type="region of interest" description="Disordered" evidence="5">
    <location>
        <begin position="52"/>
        <end position="105"/>
    </location>
</feature>
<evidence type="ECO:0000256" key="5">
    <source>
        <dbReference type="SAM" id="MobiDB-lite"/>
    </source>
</evidence>
<comment type="caution">
    <text evidence="7">The sequence shown here is derived from an EMBL/GenBank/DDBJ whole genome shotgun (WGS) entry which is preliminary data.</text>
</comment>
<keyword evidence="8" id="KW-1185">Reference proteome</keyword>
<keyword evidence="2" id="KW-0297">G-protein coupled receptor</keyword>
<evidence type="ECO:0000256" key="3">
    <source>
        <dbReference type="ARBA" id="ARBA00023170"/>
    </source>
</evidence>
<keyword evidence="6" id="KW-0472">Membrane</keyword>
<reference evidence="7 8" key="1">
    <citation type="journal article" date="2016" name="Genome Biol. Evol.">
        <title>Gene Family Evolution Reflects Adaptation to Soil Environmental Stressors in the Genome of the Collembolan Orchesella cincta.</title>
        <authorList>
            <person name="Faddeeva-Vakhrusheva A."/>
            <person name="Derks M.F."/>
            <person name="Anvar S.Y."/>
            <person name="Agamennone V."/>
            <person name="Suring W."/>
            <person name="Smit S."/>
            <person name="van Straalen N.M."/>
            <person name="Roelofs D."/>
        </authorList>
    </citation>
    <scope>NUCLEOTIDE SEQUENCE [LARGE SCALE GENOMIC DNA]</scope>
    <source>
        <tissue evidence="7">Mixed pool</tissue>
    </source>
</reference>
<dbReference type="PANTHER" id="PTHR24248">
    <property type="entry name" value="ADRENERGIC RECEPTOR-RELATED G-PROTEIN COUPLED RECEPTOR"/>
    <property type="match status" value="1"/>
</dbReference>
<feature type="compositionally biased region" description="Pro residues" evidence="5">
    <location>
        <begin position="59"/>
        <end position="68"/>
    </location>
</feature>
<dbReference type="OrthoDB" id="5957871at2759"/>
<keyword evidence="6" id="KW-1133">Transmembrane helix</keyword>
<evidence type="ECO:0000256" key="2">
    <source>
        <dbReference type="ARBA" id="ARBA00023040"/>
    </source>
</evidence>
<dbReference type="AlphaFoldDB" id="A0A1D2NDF4"/>
<evidence type="ECO:0000313" key="7">
    <source>
        <dbReference type="EMBL" id="ODN03261.1"/>
    </source>
</evidence>
<protein>
    <submittedName>
        <fullName evidence="7">Octopamine receptor beta-2R</fullName>
    </submittedName>
</protein>
<dbReference type="Gene3D" id="1.10.1220.70">
    <property type="match status" value="1"/>
</dbReference>
<dbReference type="GO" id="GO:0005886">
    <property type="term" value="C:plasma membrane"/>
    <property type="evidence" value="ECO:0007669"/>
    <property type="project" value="TreeGrafter"/>
</dbReference>
<dbReference type="GO" id="GO:0071880">
    <property type="term" value="P:adenylate cyclase-activating adrenergic receptor signaling pathway"/>
    <property type="evidence" value="ECO:0007669"/>
    <property type="project" value="TreeGrafter"/>
</dbReference>
<gene>
    <name evidence="7" type="ORF">Ocin01_03425</name>
</gene>
<feature type="transmembrane region" description="Helical" evidence="6">
    <location>
        <begin position="6"/>
        <end position="24"/>
    </location>
</feature>
<dbReference type="GO" id="GO:0004989">
    <property type="term" value="F:octopamine receptor activity"/>
    <property type="evidence" value="ECO:0007669"/>
    <property type="project" value="TreeGrafter"/>
</dbReference>
<dbReference type="SUPFAM" id="SSF81321">
    <property type="entry name" value="Family A G protein-coupled receptor-like"/>
    <property type="match status" value="1"/>
</dbReference>
<feature type="compositionally biased region" description="Polar residues" evidence="5">
    <location>
        <begin position="86"/>
        <end position="105"/>
    </location>
</feature>
<dbReference type="GO" id="GO:0043410">
    <property type="term" value="P:positive regulation of MAPK cascade"/>
    <property type="evidence" value="ECO:0007669"/>
    <property type="project" value="TreeGrafter"/>
</dbReference>
<evidence type="ECO:0000256" key="4">
    <source>
        <dbReference type="ARBA" id="ARBA00023224"/>
    </source>
</evidence>
<keyword evidence="3 7" id="KW-0675">Receptor</keyword>
<keyword evidence="4" id="KW-0807">Transducer</keyword>
<dbReference type="STRING" id="48709.A0A1D2NDF4"/>
<name>A0A1D2NDF4_ORCCI</name>
<dbReference type="PANTHER" id="PTHR24248:SF66">
    <property type="entry name" value="OCTOPAMINE RECEPTOR BETA-3R"/>
    <property type="match status" value="1"/>
</dbReference>
<sequence length="105" mass="11937">MIVLVVFWIGYFNSSLNPIIYAYFNRDFREAFKSVLNKVFCYKCKLFSSNNEYSHSQQLPPPPIPPPSSTASQQQSHNQQQASQSLPMESSLTQENIISSSVDTI</sequence>
<dbReference type="Proteomes" id="UP000094527">
    <property type="component" value="Unassembled WGS sequence"/>
</dbReference>
<feature type="compositionally biased region" description="Low complexity" evidence="5">
    <location>
        <begin position="69"/>
        <end position="85"/>
    </location>
</feature>
<evidence type="ECO:0000313" key="8">
    <source>
        <dbReference type="Proteomes" id="UP000094527"/>
    </source>
</evidence>
<dbReference type="EMBL" id="LJIJ01000080">
    <property type="protein sequence ID" value="ODN03261.1"/>
    <property type="molecule type" value="Genomic_DNA"/>
</dbReference>
<keyword evidence="6" id="KW-0812">Transmembrane</keyword>
<accession>A0A1D2NDF4</accession>
<organism evidence="7 8">
    <name type="scientific">Orchesella cincta</name>
    <name type="common">Springtail</name>
    <name type="synonym">Podura cincta</name>
    <dbReference type="NCBI Taxonomy" id="48709"/>
    <lineage>
        <taxon>Eukaryota</taxon>
        <taxon>Metazoa</taxon>
        <taxon>Ecdysozoa</taxon>
        <taxon>Arthropoda</taxon>
        <taxon>Hexapoda</taxon>
        <taxon>Collembola</taxon>
        <taxon>Entomobryomorpha</taxon>
        <taxon>Entomobryoidea</taxon>
        <taxon>Orchesellidae</taxon>
        <taxon>Orchesellinae</taxon>
        <taxon>Orchesella</taxon>
    </lineage>
</organism>